<sequence>MVVVVVVVVVGWGAHPGGGVLQDRVLEQSPYDGLQLGVRGQQSGRSRVKPLELKRNKHHAPQGCCRN</sequence>
<feature type="chain" id="PRO_5029611577" description="Secreted protein" evidence="1">
    <location>
        <begin position="20"/>
        <end position="67"/>
    </location>
</feature>
<organism evidence="2 3">
    <name type="scientific">Dissostichus mawsoni</name>
    <name type="common">Antarctic cod</name>
    <dbReference type="NCBI Taxonomy" id="36200"/>
    <lineage>
        <taxon>Eukaryota</taxon>
        <taxon>Metazoa</taxon>
        <taxon>Chordata</taxon>
        <taxon>Craniata</taxon>
        <taxon>Vertebrata</taxon>
        <taxon>Euteleostomi</taxon>
        <taxon>Actinopterygii</taxon>
        <taxon>Neopterygii</taxon>
        <taxon>Teleostei</taxon>
        <taxon>Neoteleostei</taxon>
        <taxon>Acanthomorphata</taxon>
        <taxon>Eupercaria</taxon>
        <taxon>Perciformes</taxon>
        <taxon>Notothenioidei</taxon>
        <taxon>Nototheniidae</taxon>
        <taxon>Dissostichus</taxon>
    </lineage>
</organism>
<dbReference type="AlphaFoldDB" id="A0A7J5XVU0"/>
<reference evidence="2 3" key="1">
    <citation type="submission" date="2020-03" db="EMBL/GenBank/DDBJ databases">
        <title>Dissostichus mawsoni Genome sequencing and assembly.</title>
        <authorList>
            <person name="Park H."/>
        </authorList>
    </citation>
    <scope>NUCLEOTIDE SEQUENCE [LARGE SCALE GENOMIC DNA]</scope>
    <source>
        <strain evidence="2">DM0001</strain>
        <tissue evidence="2">Muscle</tissue>
    </source>
</reference>
<evidence type="ECO:0000313" key="2">
    <source>
        <dbReference type="EMBL" id="KAF3841240.1"/>
    </source>
</evidence>
<dbReference type="EMBL" id="JAAKFY010000020">
    <property type="protein sequence ID" value="KAF3841240.1"/>
    <property type="molecule type" value="Genomic_DNA"/>
</dbReference>
<comment type="caution">
    <text evidence="2">The sequence shown here is derived from an EMBL/GenBank/DDBJ whole genome shotgun (WGS) entry which is preliminary data.</text>
</comment>
<evidence type="ECO:0000313" key="3">
    <source>
        <dbReference type="Proteomes" id="UP000518266"/>
    </source>
</evidence>
<evidence type="ECO:0000256" key="1">
    <source>
        <dbReference type="SAM" id="SignalP"/>
    </source>
</evidence>
<protein>
    <recommendedName>
        <fullName evidence="4">Secreted protein</fullName>
    </recommendedName>
</protein>
<proteinExistence type="predicted"/>
<evidence type="ECO:0008006" key="4">
    <source>
        <dbReference type="Google" id="ProtNLM"/>
    </source>
</evidence>
<gene>
    <name evidence="2" type="ORF">F7725_007102</name>
</gene>
<keyword evidence="3" id="KW-1185">Reference proteome</keyword>
<accession>A0A7J5XVU0</accession>
<dbReference type="Proteomes" id="UP000518266">
    <property type="component" value="Unassembled WGS sequence"/>
</dbReference>
<keyword evidence="1" id="KW-0732">Signal</keyword>
<feature type="signal peptide" evidence="1">
    <location>
        <begin position="1"/>
        <end position="19"/>
    </location>
</feature>
<name>A0A7J5XVU0_DISMA</name>